<proteinExistence type="predicted"/>
<dbReference type="OrthoDB" id="7477592at2759"/>
<comment type="caution">
    <text evidence="2">The sequence shown here is derived from an EMBL/GenBank/DDBJ whole genome shotgun (WGS) entry which is preliminary data.</text>
</comment>
<evidence type="ECO:0000256" key="1">
    <source>
        <dbReference type="SAM" id="MobiDB-lite"/>
    </source>
</evidence>
<protein>
    <submittedName>
        <fullName evidence="2">(apollo) hypothetical protein</fullName>
    </submittedName>
</protein>
<name>A0A8S3WY26_PARAO</name>
<sequence>MAQNALSFVQQYSLFVSEKERLTHDIVVMRRTDRLLKDLITLRNELEYVKEDYVNSENFTQLKNEVTKLKQASLVKNFECNNYVNRIRGSANLQDSFNCESGPIGIIHIPPETTTSNIHTRTTVTMSQCTTSGTRSAPAQRFPSPSRAPDGESSVSVTQRIEVPVEAHADVSNVSETALLASLNEHRIDPERATTQTNTQMSMSELVRSNNNGITWKEQQKSEEWKLVQSKKYRNRFNSEKGTYIDLEQKFGAADILIALFINNVHVDTCESDIISYKKVKLT</sequence>
<feature type="compositionally biased region" description="Polar residues" evidence="1">
    <location>
        <begin position="128"/>
        <end position="137"/>
    </location>
</feature>
<accession>A0A8S3WY26</accession>
<dbReference type="AlphaFoldDB" id="A0A8S3WY26"/>
<feature type="region of interest" description="Disordered" evidence="1">
    <location>
        <begin position="128"/>
        <end position="157"/>
    </location>
</feature>
<gene>
    <name evidence="2" type="ORF">PAPOLLO_LOCUS11059</name>
</gene>
<dbReference type="Proteomes" id="UP000691718">
    <property type="component" value="Unassembled WGS sequence"/>
</dbReference>
<keyword evidence="3" id="KW-1185">Reference proteome</keyword>
<evidence type="ECO:0000313" key="2">
    <source>
        <dbReference type="EMBL" id="CAG4985539.1"/>
    </source>
</evidence>
<evidence type="ECO:0000313" key="3">
    <source>
        <dbReference type="Proteomes" id="UP000691718"/>
    </source>
</evidence>
<dbReference type="EMBL" id="CAJQZP010000792">
    <property type="protein sequence ID" value="CAG4985539.1"/>
    <property type="molecule type" value="Genomic_DNA"/>
</dbReference>
<reference evidence="2" key="1">
    <citation type="submission" date="2021-04" db="EMBL/GenBank/DDBJ databases">
        <authorList>
            <person name="Tunstrom K."/>
        </authorList>
    </citation>
    <scope>NUCLEOTIDE SEQUENCE</scope>
</reference>
<organism evidence="2 3">
    <name type="scientific">Parnassius apollo</name>
    <name type="common">Apollo butterfly</name>
    <name type="synonym">Papilio apollo</name>
    <dbReference type="NCBI Taxonomy" id="110799"/>
    <lineage>
        <taxon>Eukaryota</taxon>
        <taxon>Metazoa</taxon>
        <taxon>Ecdysozoa</taxon>
        <taxon>Arthropoda</taxon>
        <taxon>Hexapoda</taxon>
        <taxon>Insecta</taxon>
        <taxon>Pterygota</taxon>
        <taxon>Neoptera</taxon>
        <taxon>Endopterygota</taxon>
        <taxon>Lepidoptera</taxon>
        <taxon>Glossata</taxon>
        <taxon>Ditrysia</taxon>
        <taxon>Papilionoidea</taxon>
        <taxon>Papilionidae</taxon>
        <taxon>Parnassiinae</taxon>
        <taxon>Parnassini</taxon>
        <taxon>Parnassius</taxon>
        <taxon>Parnassius</taxon>
    </lineage>
</organism>